<organism evidence="1 2">
    <name type="scientific">Candidatus Mycobacterium wuenschmannii</name>
    <dbReference type="NCBI Taxonomy" id="3027808"/>
    <lineage>
        <taxon>Bacteria</taxon>
        <taxon>Bacillati</taxon>
        <taxon>Actinomycetota</taxon>
        <taxon>Actinomycetes</taxon>
        <taxon>Mycobacteriales</taxon>
        <taxon>Mycobacteriaceae</taxon>
        <taxon>Mycobacterium</taxon>
    </lineage>
</organism>
<evidence type="ECO:0000313" key="1">
    <source>
        <dbReference type="EMBL" id="WIM89980.1"/>
    </source>
</evidence>
<dbReference type="Proteomes" id="UP001236585">
    <property type="component" value="Chromosome"/>
</dbReference>
<keyword evidence="2" id="KW-1185">Reference proteome</keyword>
<evidence type="ECO:0000313" key="2">
    <source>
        <dbReference type="Proteomes" id="UP001236585"/>
    </source>
</evidence>
<dbReference type="EMBL" id="CP126981">
    <property type="protein sequence ID" value="WIM89980.1"/>
    <property type="molecule type" value="Genomic_DNA"/>
</dbReference>
<dbReference type="InterPro" id="IPR007263">
    <property type="entry name" value="DCC1-like"/>
</dbReference>
<gene>
    <name evidence="1" type="ORF">PT015_11460</name>
</gene>
<sequence length="128" mass="13926">MSTPTGTLFFDGACGMCTRSKDFLMRFDRTGKIQTEPLQGAGVAQRLGVAPEHLLDAVRWIDSAGTVYSGAEAVNAALSTALGTRIPLAFYRIPGIRSLENVVYQWVVDHRYKFPGTTPHCEAYPAAC</sequence>
<name>A0ABY8W461_9MYCO</name>
<dbReference type="RefSeq" id="WP_285190732.1">
    <property type="nucleotide sequence ID" value="NZ_CP126981.1"/>
</dbReference>
<accession>A0ABY8W461</accession>
<dbReference type="Pfam" id="PF04134">
    <property type="entry name" value="DCC1-like"/>
    <property type="match status" value="1"/>
</dbReference>
<protein>
    <submittedName>
        <fullName evidence="1">DUF393 domain-containing protein</fullName>
    </submittedName>
</protein>
<reference evidence="1 2" key="1">
    <citation type="journal article" date="2023" name="Microbiol. Resour. Announc.">
        <title>Complete Genome Sequence of Mycobacterium wuenschmanii, a novel Nontuberculous Mycobacterium Isolated from a captive population of Amazon Milk Frogs.</title>
        <authorList>
            <person name="Hicks J."/>
            <person name="Zeineldin M."/>
            <person name="Ward H."/>
            <person name="Wuenschmann A."/>
            <person name="Camp P."/>
            <person name="Farrell D."/>
            <person name="Lehman K."/>
            <person name="Thacker T."/>
            <person name="Cuthbert E."/>
        </authorList>
    </citation>
    <scope>NUCLEOTIDE SEQUENCE [LARGE SCALE GENOMIC DNA]</scope>
    <source>
        <strain evidence="1 2">Wuenschmanii</strain>
    </source>
</reference>
<proteinExistence type="predicted"/>